<dbReference type="PANTHER" id="PTHR21600">
    <property type="entry name" value="MITOCHONDRIAL RNA PSEUDOURIDINE SYNTHASE"/>
    <property type="match status" value="1"/>
</dbReference>
<accession>A0A1X7LMJ0</accession>
<dbReference type="STRING" id="1852522.SAMN06295960_3780"/>
<keyword evidence="8" id="KW-1185">Reference proteome</keyword>
<feature type="active site" evidence="4">
    <location>
        <position position="166"/>
    </location>
</feature>
<dbReference type="CDD" id="cd02869">
    <property type="entry name" value="PseudoU_synth_RluA_like"/>
    <property type="match status" value="1"/>
</dbReference>
<dbReference type="GO" id="GO:0000455">
    <property type="term" value="P:enzyme-directed rRNA pseudouridine synthesis"/>
    <property type="evidence" value="ECO:0007669"/>
    <property type="project" value="TreeGrafter"/>
</dbReference>
<dbReference type="PANTHER" id="PTHR21600:SF44">
    <property type="entry name" value="RIBOSOMAL LARGE SUBUNIT PSEUDOURIDINE SYNTHASE D"/>
    <property type="match status" value="1"/>
</dbReference>
<protein>
    <recommendedName>
        <fullName evidence="5">Pseudouridine synthase</fullName>
        <ecNumber evidence="5">5.4.99.-</ecNumber>
    </recommendedName>
</protein>
<evidence type="ECO:0000256" key="4">
    <source>
        <dbReference type="PIRSR" id="PIRSR606225-1"/>
    </source>
</evidence>
<dbReference type="GO" id="GO:0003723">
    <property type="term" value="F:RNA binding"/>
    <property type="evidence" value="ECO:0007669"/>
    <property type="project" value="InterPro"/>
</dbReference>
<evidence type="ECO:0000256" key="1">
    <source>
        <dbReference type="ARBA" id="ARBA00000073"/>
    </source>
</evidence>
<dbReference type="OrthoDB" id="9773999at2"/>
<comment type="similarity">
    <text evidence="2 5">Belongs to the pseudouridine synthase RluA family.</text>
</comment>
<evidence type="ECO:0000256" key="3">
    <source>
        <dbReference type="ARBA" id="ARBA00023235"/>
    </source>
</evidence>
<dbReference type="InterPro" id="IPR006145">
    <property type="entry name" value="PsdUridine_synth_RsuA/RluA"/>
</dbReference>
<evidence type="ECO:0000256" key="5">
    <source>
        <dbReference type="RuleBase" id="RU362028"/>
    </source>
</evidence>
<dbReference type="Pfam" id="PF00849">
    <property type="entry name" value="PseudoU_synth_2"/>
    <property type="match status" value="1"/>
</dbReference>
<evidence type="ECO:0000259" key="6">
    <source>
        <dbReference type="Pfam" id="PF00849"/>
    </source>
</evidence>
<organism evidence="7 8">
    <name type="scientific">Paenibacillus aquistagni</name>
    <dbReference type="NCBI Taxonomy" id="1852522"/>
    <lineage>
        <taxon>Bacteria</taxon>
        <taxon>Bacillati</taxon>
        <taxon>Bacillota</taxon>
        <taxon>Bacilli</taxon>
        <taxon>Bacillales</taxon>
        <taxon>Paenibacillaceae</taxon>
        <taxon>Paenibacillus</taxon>
    </lineage>
</organism>
<feature type="domain" description="Pseudouridine synthase RsuA/RluA-like" evidence="6">
    <location>
        <begin position="119"/>
        <end position="274"/>
    </location>
</feature>
<evidence type="ECO:0000313" key="7">
    <source>
        <dbReference type="EMBL" id="SMG54563.1"/>
    </source>
</evidence>
<proteinExistence type="inferred from homology"/>
<dbReference type="InterPro" id="IPR006225">
    <property type="entry name" value="PsdUridine_synth_RluC/D"/>
</dbReference>
<dbReference type="Proteomes" id="UP000193834">
    <property type="component" value="Unassembled WGS sequence"/>
</dbReference>
<dbReference type="EC" id="5.4.99.-" evidence="5"/>
<name>A0A1X7LMJ0_9BACL</name>
<gene>
    <name evidence="7" type="ORF">SAMN06295960_3780</name>
</gene>
<dbReference type="PROSITE" id="PS01129">
    <property type="entry name" value="PSI_RLU"/>
    <property type="match status" value="1"/>
</dbReference>
<dbReference type="GO" id="GO:0140098">
    <property type="term" value="F:catalytic activity, acting on RNA"/>
    <property type="evidence" value="ECO:0007669"/>
    <property type="project" value="UniProtKB-ARBA"/>
</dbReference>
<sequence length="341" mass="38711">MKDDKERPLQGSDALLHTITSKEDSDQPIWESAHLTYQVQEHEDGIQLRTVLLSRLHLSRRLITRLKKLENAITVNGGRSYNHKALSAGDEVVIRVAEPQKETIVPEPIPIEIIHEDDDILVLNKPPDIVVHPTYGFPNGTLANGVVHYWRSRGEQTRFRPVHRLDQETSGVLVVAKHAYAHQQLSEQMQRGEMGKRYIAFVEGAPHPVEGTVHAPIDRDPVDRHLRIVTPAGYDSITHYRTLAVYPALGTQAAKVSCRLETGRTHQIRVHMQHIGCPLIGDKFYNPNGVLHHELKRHALHAVELSFIHPMTREKVVFEAPLPEDLVHLEHDLQQRARKGD</sequence>
<comment type="catalytic activity">
    <reaction evidence="1 5">
        <text>a uridine in RNA = a pseudouridine in RNA</text>
        <dbReference type="Rhea" id="RHEA:48348"/>
        <dbReference type="Rhea" id="RHEA-COMP:12068"/>
        <dbReference type="Rhea" id="RHEA-COMP:12069"/>
        <dbReference type="ChEBI" id="CHEBI:65314"/>
        <dbReference type="ChEBI" id="CHEBI:65315"/>
    </reaction>
</comment>
<reference evidence="7 8" key="1">
    <citation type="submission" date="2017-04" db="EMBL/GenBank/DDBJ databases">
        <authorList>
            <person name="Afonso C.L."/>
            <person name="Miller P.J."/>
            <person name="Scott M.A."/>
            <person name="Spackman E."/>
            <person name="Goraichik I."/>
            <person name="Dimitrov K.M."/>
            <person name="Suarez D.L."/>
            <person name="Swayne D.E."/>
        </authorList>
    </citation>
    <scope>NUCLEOTIDE SEQUENCE [LARGE SCALE GENOMIC DNA]</scope>
    <source>
        <strain evidence="7 8">11</strain>
    </source>
</reference>
<dbReference type="Gene3D" id="3.30.2350.10">
    <property type="entry name" value="Pseudouridine synthase"/>
    <property type="match status" value="1"/>
</dbReference>
<evidence type="ECO:0000313" key="8">
    <source>
        <dbReference type="Proteomes" id="UP000193834"/>
    </source>
</evidence>
<dbReference type="NCBIfam" id="TIGR00005">
    <property type="entry name" value="rluA_subfam"/>
    <property type="match status" value="1"/>
</dbReference>
<dbReference type="InterPro" id="IPR050188">
    <property type="entry name" value="RluA_PseudoU_synthase"/>
</dbReference>
<keyword evidence="3 5" id="KW-0413">Isomerase</keyword>
<dbReference type="AlphaFoldDB" id="A0A1X7LMJ0"/>
<dbReference type="RefSeq" id="WP_085496755.1">
    <property type="nucleotide sequence ID" value="NZ_FXAZ01000005.1"/>
</dbReference>
<dbReference type="InterPro" id="IPR020103">
    <property type="entry name" value="PsdUridine_synth_cat_dom_sf"/>
</dbReference>
<evidence type="ECO:0000256" key="2">
    <source>
        <dbReference type="ARBA" id="ARBA00010876"/>
    </source>
</evidence>
<dbReference type="InterPro" id="IPR006224">
    <property type="entry name" value="PsdUridine_synth_RluA-like_CS"/>
</dbReference>
<comment type="function">
    <text evidence="5">Responsible for synthesis of pseudouridine from uracil.</text>
</comment>
<dbReference type="SUPFAM" id="SSF55120">
    <property type="entry name" value="Pseudouridine synthase"/>
    <property type="match status" value="1"/>
</dbReference>
<dbReference type="GO" id="GO:0009982">
    <property type="term" value="F:pseudouridine synthase activity"/>
    <property type="evidence" value="ECO:0007669"/>
    <property type="project" value="InterPro"/>
</dbReference>
<dbReference type="EMBL" id="FXAZ01000005">
    <property type="protein sequence ID" value="SMG54563.1"/>
    <property type="molecule type" value="Genomic_DNA"/>
</dbReference>